<dbReference type="CDD" id="cd01045">
    <property type="entry name" value="Ferritin_like_AB"/>
    <property type="match status" value="1"/>
</dbReference>
<dbReference type="InterPro" id="IPR009078">
    <property type="entry name" value="Ferritin-like_SF"/>
</dbReference>
<comment type="caution">
    <text evidence="1">The sequence shown here is derived from an EMBL/GenBank/DDBJ whole genome shotgun (WGS) entry which is preliminary data.</text>
</comment>
<accession>A0A1F7RN58</accession>
<dbReference type="AlphaFoldDB" id="A0A1F7RN58"/>
<gene>
    <name evidence="1" type="ORF">A2161_21095</name>
</gene>
<name>A0A1F7RN58_9BACT</name>
<evidence type="ECO:0008006" key="3">
    <source>
        <dbReference type="Google" id="ProtNLM"/>
    </source>
</evidence>
<sequence>MPEKLKDVINFAVKKEQEAADFYYDLAGKIKSPAMEKELRKIAAMEEGHRDKLKKIDFKSASKQTPKEVMDLKISDYLVEKEPTPDMSWQELLTVAMKREQASLNLYKTMSKMFKAEKAVSQVFDILASEEAAHKLYFEKIYDDDILKEN</sequence>
<dbReference type="PANTHER" id="PTHR33531">
    <property type="entry name" value="RUBRERYTHRIN SUBFAMILY"/>
    <property type="match status" value="1"/>
</dbReference>
<evidence type="ECO:0000313" key="2">
    <source>
        <dbReference type="Proteomes" id="UP000179266"/>
    </source>
</evidence>
<dbReference type="Proteomes" id="UP000179266">
    <property type="component" value="Unassembled WGS sequence"/>
</dbReference>
<dbReference type="SUPFAM" id="SSF47240">
    <property type="entry name" value="Ferritin-like"/>
    <property type="match status" value="1"/>
</dbReference>
<proteinExistence type="predicted"/>
<dbReference type="Gene3D" id="1.20.1260.10">
    <property type="match status" value="1"/>
</dbReference>
<reference evidence="1 2" key="1">
    <citation type="journal article" date="2016" name="Nat. Commun.">
        <title>Thousands of microbial genomes shed light on interconnected biogeochemical processes in an aquifer system.</title>
        <authorList>
            <person name="Anantharaman K."/>
            <person name="Brown C.T."/>
            <person name="Hug L.A."/>
            <person name="Sharon I."/>
            <person name="Castelle C.J."/>
            <person name="Probst A.J."/>
            <person name="Thomas B.C."/>
            <person name="Singh A."/>
            <person name="Wilkins M.J."/>
            <person name="Karaoz U."/>
            <person name="Brodie E.L."/>
            <person name="Williams K.H."/>
            <person name="Hubbard S.S."/>
            <person name="Banfield J.F."/>
        </authorList>
    </citation>
    <scope>NUCLEOTIDE SEQUENCE [LARGE SCALE GENOMIC DNA]</scope>
</reference>
<dbReference type="PANTHER" id="PTHR33531:SF10">
    <property type="entry name" value="BLR7895 PROTEIN"/>
    <property type="match status" value="1"/>
</dbReference>
<dbReference type="Pfam" id="PF13668">
    <property type="entry name" value="Ferritin_2"/>
    <property type="match status" value="1"/>
</dbReference>
<evidence type="ECO:0000313" key="1">
    <source>
        <dbReference type="EMBL" id="OGL42424.1"/>
    </source>
</evidence>
<organism evidence="1 2">
    <name type="scientific">Candidatus Schekmanbacteria bacterium RBG_13_48_7</name>
    <dbReference type="NCBI Taxonomy" id="1817878"/>
    <lineage>
        <taxon>Bacteria</taxon>
        <taxon>Candidatus Schekmaniibacteriota</taxon>
    </lineage>
</organism>
<dbReference type="InterPro" id="IPR012347">
    <property type="entry name" value="Ferritin-like"/>
</dbReference>
<protein>
    <recommendedName>
        <fullName evidence="3">Rubrerythrin diiron-binding domain-containing protein</fullName>
    </recommendedName>
</protein>
<dbReference type="EMBL" id="MGDD01000325">
    <property type="protein sequence ID" value="OGL42424.1"/>
    <property type="molecule type" value="Genomic_DNA"/>
</dbReference>